<accession>A0A9P4MDG1</accession>
<proteinExistence type="predicted"/>
<dbReference type="Proteomes" id="UP000799439">
    <property type="component" value="Unassembled WGS sequence"/>
</dbReference>
<protein>
    <submittedName>
        <fullName evidence="1">Uncharacterized protein</fullName>
    </submittedName>
</protein>
<name>A0A9P4MDG1_9PEZI</name>
<keyword evidence="2" id="KW-1185">Reference proteome</keyword>
<sequence>MPKSRSSAIFNSSSMYGGNVAVSKTNGTPMLFKLTSFVITSLQLWAVTTRWHSSTTTLLSRPSSSIFLIYTQNPWEVLSALTTTKFALAPCPPPCHSTHSSSPSLSLHSFTVSSISFLYGTLTTVTPSSSPSKQAGAVNSRVFPPAVGMMTANAWKLPAKILSRAYLCSSDL</sequence>
<dbReference type="EMBL" id="ML996092">
    <property type="protein sequence ID" value="KAF2149158.1"/>
    <property type="molecule type" value="Genomic_DNA"/>
</dbReference>
<organism evidence="1 2">
    <name type="scientific">Myriangium duriaei CBS 260.36</name>
    <dbReference type="NCBI Taxonomy" id="1168546"/>
    <lineage>
        <taxon>Eukaryota</taxon>
        <taxon>Fungi</taxon>
        <taxon>Dikarya</taxon>
        <taxon>Ascomycota</taxon>
        <taxon>Pezizomycotina</taxon>
        <taxon>Dothideomycetes</taxon>
        <taxon>Dothideomycetidae</taxon>
        <taxon>Myriangiales</taxon>
        <taxon>Myriangiaceae</taxon>
        <taxon>Myriangium</taxon>
    </lineage>
</organism>
<gene>
    <name evidence="1" type="ORF">K461DRAFT_324558</name>
</gene>
<evidence type="ECO:0000313" key="2">
    <source>
        <dbReference type="Proteomes" id="UP000799439"/>
    </source>
</evidence>
<dbReference type="AlphaFoldDB" id="A0A9P4MDG1"/>
<reference evidence="1" key="1">
    <citation type="journal article" date="2020" name="Stud. Mycol.">
        <title>101 Dothideomycetes genomes: a test case for predicting lifestyles and emergence of pathogens.</title>
        <authorList>
            <person name="Haridas S."/>
            <person name="Albert R."/>
            <person name="Binder M."/>
            <person name="Bloem J."/>
            <person name="Labutti K."/>
            <person name="Salamov A."/>
            <person name="Andreopoulos B."/>
            <person name="Baker S."/>
            <person name="Barry K."/>
            <person name="Bills G."/>
            <person name="Bluhm B."/>
            <person name="Cannon C."/>
            <person name="Castanera R."/>
            <person name="Culley D."/>
            <person name="Daum C."/>
            <person name="Ezra D."/>
            <person name="Gonzalez J."/>
            <person name="Henrissat B."/>
            <person name="Kuo A."/>
            <person name="Liang C."/>
            <person name="Lipzen A."/>
            <person name="Lutzoni F."/>
            <person name="Magnuson J."/>
            <person name="Mondo S."/>
            <person name="Nolan M."/>
            <person name="Ohm R."/>
            <person name="Pangilinan J."/>
            <person name="Park H.-J."/>
            <person name="Ramirez L."/>
            <person name="Alfaro M."/>
            <person name="Sun H."/>
            <person name="Tritt A."/>
            <person name="Yoshinaga Y."/>
            <person name="Zwiers L.-H."/>
            <person name="Turgeon B."/>
            <person name="Goodwin S."/>
            <person name="Spatafora J."/>
            <person name="Crous P."/>
            <person name="Grigoriev I."/>
        </authorList>
    </citation>
    <scope>NUCLEOTIDE SEQUENCE</scope>
    <source>
        <strain evidence="1">CBS 260.36</strain>
    </source>
</reference>
<comment type="caution">
    <text evidence="1">The sequence shown here is derived from an EMBL/GenBank/DDBJ whole genome shotgun (WGS) entry which is preliminary data.</text>
</comment>
<evidence type="ECO:0000313" key="1">
    <source>
        <dbReference type="EMBL" id="KAF2149158.1"/>
    </source>
</evidence>